<protein>
    <submittedName>
        <fullName evidence="2">Uncharacterized protein</fullName>
    </submittedName>
</protein>
<dbReference type="EMBL" id="KV177468">
    <property type="protein sequence ID" value="KZT75914.1"/>
    <property type="molecule type" value="Genomic_DNA"/>
</dbReference>
<reference evidence="2 3" key="1">
    <citation type="journal article" date="2015" name="Proc. Natl. Acad. Sci. U.S.A.">
        <title>The resurrection genome of Boea hygrometrica: A blueprint for survival of dehydration.</title>
        <authorList>
            <person name="Xiao L."/>
            <person name="Yang G."/>
            <person name="Zhang L."/>
            <person name="Yang X."/>
            <person name="Zhao S."/>
            <person name="Ji Z."/>
            <person name="Zhou Q."/>
            <person name="Hu M."/>
            <person name="Wang Y."/>
            <person name="Chen M."/>
            <person name="Xu Y."/>
            <person name="Jin H."/>
            <person name="Xiao X."/>
            <person name="Hu G."/>
            <person name="Bao F."/>
            <person name="Hu Y."/>
            <person name="Wan P."/>
            <person name="Li L."/>
            <person name="Deng X."/>
            <person name="Kuang T."/>
            <person name="Xiang C."/>
            <person name="Zhu J.K."/>
            <person name="Oliver M.J."/>
            <person name="He Y."/>
        </authorList>
    </citation>
    <scope>NUCLEOTIDE SEQUENCE [LARGE SCALE GENOMIC DNA]</scope>
    <source>
        <strain evidence="3">cv. XS01</strain>
    </source>
</reference>
<dbReference type="AlphaFoldDB" id="A0A2Z6ZRY4"/>
<evidence type="ECO:0000313" key="2">
    <source>
        <dbReference type="EMBL" id="KZT75914.1"/>
    </source>
</evidence>
<proteinExistence type="predicted"/>
<evidence type="ECO:0000256" key="1">
    <source>
        <dbReference type="SAM" id="MobiDB-lite"/>
    </source>
</evidence>
<sequence length="122" mass="13440">MKIVRGARPHTAATSAAALRPWRRIGSTPPASVSRNQCARDSNRSTSVRNNLRGHRALRRAKQRPAMAQELRNTTGYRAWGGGAAMRGGADADATSIFLRFDSKKLKVRYNKAVIVLIRSEP</sequence>
<keyword evidence="3" id="KW-1185">Reference proteome</keyword>
<organism evidence="2 3">
    <name type="scientific">Dorcoceras hygrometricum</name>
    <dbReference type="NCBI Taxonomy" id="472368"/>
    <lineage>
        <taxon>Eukaryota</taxon>
        <taxon>Viridiplantae</taxon>
        <taxon>Streptophyta</taxon>
        <taxon>Embryophyta</taxon>
        <taxon>Tracheophyta</taxon>
        <taxon>Spermatophyta</taxon>
        <taxon>Magnoliopsida</taxon>
        <taxon>eudicotyledons</taxon>
        <taxon>Gunneridae</taxon>
        <taxon>Pentapetalae</taxon>
        <taxon>asterids</taxon>
        <taxon>lamiids</taxon>
        <taxon>Lamiales</taxon>
        <taxon>Gesneriaceae</taxon>
        <taxon>Didymocarpoideae</taxon>
        <taxon>Trichosporeae</taxon>
        <taxon>Loxocarpinae</taxon>
        <taxon>Dorcoceras</taxon>
    </lineage>
</organism>
<feature type="compositionally biased region" description="Basic residues" evidence="1">
    <location>
        <begin position="52"/>
        <end position="63"/>
    </location>
</feature>
<feature type="compositionally biased region" description="Polar residues" evidence="1">
    <location>
        <begin position="29"/>
        <end position="50"/>
    </location>
</feature>
<evidence type="ECO:0000313" key="3">
    <source>
        <dbReference type="Proteomes" id="UP000250235"/>
    </source>
</evidence>
<gene>
    <name evidence="2" type="ORF">F511_47061</name>
</gene>
<accession>A0A2Z6ZRY4</accession>
<feature type="region of interest" description="Disordered" evidence="1">
    <location>
        <begin position="1"/>
        <end position="68"/>
    </location>
</feature>
<dbReference type="Proteomes" id="UP000250235">
    <property type="component" value="Unassembled WGS sequence"/>
</dbReference>
<name>A0A2Z6ZRY4_9LAMI</name>